<proteinExistence type="predicted"/>
<sequence>MASDAAGVDLHKFVRERLDEAKSSLPSDQERGFAMNAITVILCLLDVVVAVADWCMADDVRAAAGKEAVDKLWEKNDFSDVSDLVYPTQHQALLREVHNRLKTFSRELRTLVEIRHHEINKLT</sequence>
<evidence type="ECO:0000313" key="2">
    <source>
        <dbReference type="EMBL" id="KZL70515.1"/>
    </source>
</evidence>
<keyword evidence="1" id="KW-1133">Transmembrane helix</keyword>
<keyword evidence="1" id="KW-0812">Transmembrane</keyword>
<evidence type="ECO:0000313" key="3">
    <source>
        <dbReference type="Proteomes" id="UP000076552"/>
    </source>
</evidence>
<name>A0A166SBN5_9PEZI</name>
<organism evidence="2 3">
    <name type="scientific">Colletotrichum tofieldiae</name>
    <dbReference type="NCBI Taxonomy" id="708197"/>
    <lineage>
        <taxon>Eukaryota</taxon>
        <taxon>Fungi</taxon>
        <taxon>Dikarya</taxon>
        <taxon>Ascomycota</taxon>
        <taxon>Pezizomycotina</taxon>
        <taxon>Sordariomycetes</taxon>
        <taxon>Hypocreomycetidae</taxon>
        <taxon>Glomerellales</taxon>
        <taxon>Glomerellaceae</taxon>
        <taxon>Colletotrichum</taxon>
        <taxon>Colletotrichum spaethianum species complex</taxon>
    </lineage>
</organism>
<dbReference type="EMBL" id="LFIV01000088">
    <property type="protein sequence ID" value="KZL70515.1"/>
    <property type="molecule type" value="Genomic_DNA"/>
</dbReference>
<gene>
    <name evidence="2" type="ORF">CT0861_09549</name>
</gene>
<accession>A0A166SBN5</accession>
<comment type="caution">
    <text evidence="2">The sequence shown here is derived from an EMBL/GenBank/DDBJ whole genome shotgun (WGS) entry which is preliminary data.</text>
</comment>
<keyword evidence="1" id="KW-0472">Membrane</keyword>
<feature type="transmembrane region" description="Helical" evidence="1">
    <location>
        <begin position="33"/>
        <end position="56"/>
    </location>
</feature>
<protein>
    <submittedName>
        <fullName evidence="2">Uncharacterized protein</fullName>
    </submittedName>
</protein>
<dbReference type="AlphaFoldDB" id="A0A166SBN5"/>
<keyword evidence="3" id="KW-1185">Reference proteome</keyword>
<dbReference type="Proteomes" id="UP000076552">
    <property type="component" value="Unassembled WGS sequence"/>
</dbReference>
<reference evidence="2 3" key="1">
    <citation type="submission" date="2015-06" db="EMBL/GenBank/DDBJ databases">
        <title>Survival trade-offs in plant roots during colonization by closely related pathogenic and mutualistic fungi.</title>
        <authorList>
            <person name="Hacquard S."/>
            <person name="Kracher B."/>
            <person name="Hiruma K."/>
            <person name="Weinman A."/>
            <person name="Muench P."/>
            <person name="Garrido Oter R."/>
            <person name="Ver Loren van Themaat E."/>
            <person name="Dallerey J.-F."/>
            <person name="Damm U."/>
            <person name="Henrissat B."/>
            <person name="Lespinet O."/>
            <person name="Thon M."/>
            <person name="Kemen E."/>
            <person name="McHardy A.C."/>
            <person name="Schulze-Lefert P."/>
            <person name="O'Connell R.J."/>
        </authorList>
    </citation>
    <scope>NUCLEOTIDE SEQUENCE [LARGE SCALE GENOMIC DNA]</scope>
    <source>
        <strain evidence="2 3">0861</strain>
    </source>
</reference>
<evidence type="ECO:0000256" key="1">
    <source>
        <dbReference type="SAM" id="Phobius"/>
    </source>
</evidence>